<dbReference type="RefSeq" id="WP_101541587.1">
    <property type="nucleotide sequence ID" value="NZ_PKGU01000006.1"/>
</dbReference>
<protein>
    <submittedName>
        <fullName evidence="1">Uncharacterized protein</fullName>
    </submittedName>
</protein>
<proteinExistence type="predicted"/>
<reference evidence="1 2" key="1">
    <citation type="submission" date="2017-12" db="EMBL/GenBank/DDBJ databases">
        <title>Phylogenetic diversity of female urinary microbiome.</title>
        <authorList>
            <person name="Thomas-White K."/>
            <person name="Wolfe A.J."/>
        </authorList>
    </citation>
    <scope>NUCLEOTIDE SEQUENCE [LARGE SCALE GENOMIC DNA]</scope>
    <source>
        <strain evidence="1 2">UMB0064</strain>
    </source>
</reference>
<sequence length="150" mass="16852">MSFHDDVTGMLPQMIEAAESMMTDTVLIRRLKWEKINRDTGLPERAYAIVYEGKGKIQSQGGQQTETSVSKGAVSMGGKMPSWYLLIHIPLSATGVQTGDEVLVVKSRQDNLVGRRLRLLNWQSEKSFATAQRWWVQEIPRNEVTADASD</sequence>
<evidence type="ECO:0000313" key="1">
    <source>
        <dbReference type="EMBL" id="PKZ14048.1"/>
    </source>
</evidence>
<evidence type="ECO:0000313" key="2">
    <source>
        <dbReference type="Proteomes" id="UP000242263"/>
    </source>
</evidence>
<dbReference type="InterPro" id="IPR046075">
    <property type="entry name" value="DUF6093"/>
</dbReference>
<comment type="caution">
    <text evidence="1">The sequence shown here is derived from an EMBL/GenBank/DDBJ whole genome shotgun (WGS) entry which is preliminary data.</text>
</comment>
<dbReference type="EMBL" id="PKGU01000006">
    <property type="protein sequence ID" value="PKZ14048.1"/>
    <property type="molecule type" value="Genomic_DNA"/>
</dbReference>
<name>A0A2I1M1N9_9BIFI</name>
<dbReference type="Pfam" id="PF19586">
    <property type="entry name" value="DUF6093"/>
    <property type="match status" value="1"/>
</dbReference>
<gene>
    <name evidence="1" type="ORF">CYJ32_07430</name>
</gene>
<dbReference type="Proteomes" id="UP000242263">
    <property type="component" value="Unassembled WGS sequence"/>
</dbReference>
<accession>A0A2I1M1N9</accession>
<organism evidence="1 2">
    <name type="scientific">Alloscardovia omnicolens</name>
    <dbReference type="NCBI Taxonomy" id="419015"/>
    <lineage>
        <taxon>Bacteria</taxon>
        <taxon>Bacillati</taxon>
        <taxon>Actinomycetota</taxon>
        <taxon>Actinomycetes</taxon>
        <taxon>Bifidobacteriales</taxon>
        <taxon>Bifidobacteriaceae</taxon>
        <taxon>Alloscardovia</taxon>
    </lineage>
</organism>
<dbReference type="AlphaFoldDB" id="A0A2I1M1N9"/>